<gene>
    <name evidence="1" type="ORF">ACFPQ5_09895</name>
</gene>
<dbReference type="InterPro" id="IPR022037">
    <property type="entry name" value="DUF3606"/>
</dbReference>
<dbReference type="RefSeq" id="WP_379754308.1">
    <property type="nucleotide sequence ID" value="NZ_JBHSMR010000013.1"/>
</dbReference>
<proteinExistence type="predicted"/>
<keyword evidence="2" id="KW-1185">Reference proteome</keyword>
<accession>A0ABW0MJW9</accession>
<reference evidence="2" key="1">
    <citation type="journal article" date="2019" name="Int. J. Syst. Evol. Microbiol.">
        <title>The Global Catalogue of Microorganisms (GCM) 10K type strain sequencing project: providing services to taxonomists for standard genome sequencing and annotation.</title>
        <authorList>
            <consortium name="The Broad Institute Genomics Platform"/>
            <consortium name="The Broad Institute Genome Sequencing Center for Infectious Disease"/>
            <person name="Wu L."/>
            <person name="Ma J."/>
        </authorList>
    </citation>
    <scope>NUCLEOTIDE SEQUENCE [LARGE SCALE GENOMIC DNA]</scope>
    <source>
        <strain evidence="2">CCUG 43111</strain>
    </source>
</reference>
<protein>
    <submittedName>
        <fullName evidence="1">DUF3606 domain-containing protein</fullName>
    </submittedName>
</protein>
<evidence type="ECO:0000313" key="1">
    <source>
        <dbReference type="EMBL" id="MFC5478500.1"/>
    </source>
</evidence>
<dbReference type="EMBL" id="JBHSMR010000013">
    <property type="protein sequence ID" value="MFC5478500.1"/>
    <property type="molecule type" value="Genomic_DNA"/>
</dbReference>
<dbReference type="Pfam" id="PF12244">
    <property type="entry name" value="DUF3606"/>
    <property type="match status" value="1"/>
</dbReference>
<comment type="caution">
    <text evidence="1">The sequence shown here is derived from an EMBL/GenBank/DDBJ whole genome shotgun (WGS) entry which is preliminary data.</text>
</comment>
<name>A0ABW0MJW9_9BURK</name>
<dbReference type="Proteomes" id="UP001596101">
    <property type="component" value="Unassembled WGS sequence"/>
</dbReference>
<sequence length="60" mass="6965">MSDNLQKAGQQDRSRINVHEEWEVRHWTEALGVSREELERAVAEVGVSAEAVRQHLKRNK</sequence>
<organism evidence="1 2">
    <name type="scientific">Massilia suwonensis</name>
    <dbReference type="NCBI Taxonomy" id="648895"/>
    <lineage>
        <taxon>Bacteria</taxon>
        <taxon>Pseudomonadati</taxon>
        <taxon>Pseudomonadota</taxon>
        <taxon>Betaproteobacteria</taxon>
        <taxon>Burkholderiales</taxon>
        <taxon>Oxalobacteraceae</taxon>
        <taxon>Telluria group</taxon>
        <taxon>Massilia</taxon>
    </lineage>
</organism>
<evidence type="ECO:0000313" key="2">
    <source>
        <dbReference type="Proteomes" id="UP001596101"/>
    </source>
</evidence>